<feature type="domain" description="Formyl transferase N-terminal" evidence="5">
    <location>
        <begin position="11"/>
        <end position="182"/>
    </location>
</feature>
<dbReference type="Pfam" id="PF00551">
    <property type="entry name" value="Formyl_trans_N"/>
    <property type="match status" value="1"/>
</dbReference>
<dbReference type="PANTHER" id="PTHR11138:SF5">
    <property type="entry name" value="METHIONYL-TRNA FORMYLTRANSFERASE, MITOCHONDRIAL"/>
    <property type="match status" value="1"/>
</dbReference>
<dbReference type="SUPFAM" id="SSF53328">
    <property type="entry name" value="Formyltransferase"/>
    <property type="match status" value="1"/>
</dbReference>
<name>A0AAW1S890_9CHLO</name>
<dbReference type="Gene3D" id="3.40.50.12230">
    <property type="match status" value="1"/>
</dbReference>
<dbReference type="InterPro" id="IPR005793">
    <property type="entry name" value="Formyl_trans_C"/>
</dbReference>
<dbReference type="PANTHER" id="PTHR11138">
    <property type="entry name" value="METHIONYL-TRNA FORMYLTRANSFERASE"/>
    <property type="match status" value="1"/>
</dbReference>
<comment type="caution">
    <text evidence="7">The sequence shown here is derived from an EMBL/GenBank/DDBJ whole genome shotgun (WGS) entry which is preliminary data.</text>
</comment>
<reference evidence="7 8" key="1">
    <citation type="journal article" date="2024" name="Nat. Commun.">
        <title>Phylogenomics reveals the evolutionary origins of lichenization in chlorophyte algae.</title>
        <authorList>
            <person name="Puginier C."/>
            <person name="Libourel C."/>
            <person name="Otte J."/>
            <person name="Skaloud P."/>
            <person name="Haon M."/>
            <person name="Grisel S."/>
            <person name="Petersen M."/>
            <person name="Berrin J.G."/>
            <person name="Delaux P.M."/>
            <person name="Dal Grande F."/>
            <person name="Keller J."/>
        </authorList>
    </citation>
    <scope>NUCLEOTIDE SEQUENCE [LARGE SCALE GENOMIC DNA]</scope>
    <source>
        <strain evidence="7 8">SAG 245.80</strain>
    </source>
</reference>
<dbReference type="AlphaFoldDB" id="A0AAW1S890"/>
<dbReference type="FunFam" id="3.40.50.170:FF:000010">
    <property type="entry name" value="Methionyl-tRNA formyltransferase"/>
    <property type="match status" value="1"/>
</dbReference>
<dbReference type="InterPro" id="IPR002376">
    <property type="entry name" value="Formyl_transf_N"/>
</dbReference>
<evidence type="ECO:0000256" key="1">
    <source>
        <dbReference type="ARBA" id="ARBA00010699"/>
    </source>
</evidence>
<dbReference type="GO" id="GO:0004479">
    <property type="term" value="F:methionyl-tRNA formyltransferase activity"/>
    <property type="evidence" value="ECO:0007669"/>
    <property type="project" value="UniProtKB-EC"/>
</dbReference>
<dbReference type="InterPro" id="IPR041711">
    <property type="entry name" value="Met-tRNA-FMT_N"/>
</dbReference>
<dbReference type="CDD" id="cd08646">
    <property type="entry name" value="FMT_core_Met-tRNA-FMT_N"/>
    <property type="match status" value="1"/>
</dbReference>
<evidence type="ECO:0000256" key="2">
    <source>
        <dbReference type="ARBA" id="ARBA00012261"/>
    </source>
</evidence>
<dbReference type="EC" id="2.1.2.9" evidence="2"/>
<evidence type="ECO:0000256" key="4">
    <source>
        <dbReference type="ARBA" id="ARBA00022917"/>
    </source>
</evidence>
<dbReference type="InterPro" id="IPR036477">
    <property type="entry name" value="Formyl_transf_N_sf"/>
</dbReference>
<dbReference type="Proteomes" id="UP001445335">
    <property type="component" value="Unassembled WGS sequence"/>
</dbReference>
<evidence type="ECO:0000259" key="6">
    <source>
        <dbReference type="Pfam" id="PF02911"/>
    </source>
</evidence>
<keyword evidence="3" id="KW-0808">Transferase</keyword>
<dbReference type="GO" id="GO:0005739">
    <property type="term" value="C:mitochondrion"/>
    <property type="evidence" value="ECO:0007669"/>
    <property type="project" value="TreeGrafter"/>
</dbReference>
<proteinExistence type="inferred from homology"/>
<dbReference type="InterPro" id="IPR011034">
    <property type="entry name" value="Formyl_transferase-like_C_sf"/>
</dbReference>
<dbReference type="InterPro" id="IPR001555">
    <property type="entry name" value="GART_AS"/>
</dbReference>
<protein>
    <recommendedName>
        <fullName evidence="2">methionyl-tRNA formyltransferase</fullName>
        <ecNumber evidence="2">2.1.2.9</ecNumber>
    </recommendedName>
</protein>
<evidence type="ECO:0000313" key="8">
    <source>
        <dbReference type="Proteomes" id="UP001445335"/>
    </source>
</evidence>
<comment type="similarity">
    <text evidence="1">Belongs to the Fmt family.</text>
</comment>
<gene>
    <name evidence="7" type="ORF">WJX81_006621</name>
</gene>
<feature type="domain" description="Formyl transferase C-terminal" evidence="6">
    <location>
        <begin position="217"/>
        <end position="246"/>
    </location>
</feature>
<dbReference type="Pfam" id="PF02911">
    <property type="entry name" value="Formyl_trans_C"/>
    <property type="match status" value="1"/>
</dbReference>
<dbReference type="PROSITE" id="PS00373">
    <property type="entry name" value="GART"/>
    <property type="match status" value="1"/>
</dbReference>
<sequence>MGTPEVAAGVLARLLDAAEQPDASFEVAAVVTQPARLQGRAGRGRGSRKGVQPSPVAALAFERGIAPQRIMAPETARDEAFLKALAALRPDLCVTAAYGNILPYAFLVVPRCGTLNVHPSLLPRYRGAAPVQRALQDGVAETGVSVAFTVKAMDAGPVLAREAMAVDPDMQAPELLEELFARGTRLLLRHLPDVLSERARGMAEPQDEAQASSAPKLAMEEGLLDFREPALTLHNKVRAFAGWPGTRHNFVLQARTGDGSAPPEHQLMELKVFHEEG</sequence>
<dbReference type="SUPFAM" id="SSF50486">
    <property type="entry name" value="FMT C-terminal domain-like"/>
    <property type="match status" value="1"/>
</dbReference>
<accession>A0AAW1S890</accession>
<evidence type="ECO:0000256" key="3">
    <source>
        <dbReference type="ARBA" id="ARBA00022679"/>
    </source>
</evidence>
<dbReference type="EMBL" id="JALJOU010000009">
    <property type="protein sequence ID" value="KAK9842062.1"/>
    <property type="molecule type" value="Genomic_DNA"/>
</dbReference>
<evidence type="ECO:0000313" key="7">
    <source>
        <dbReference type="EMBL" id="KAK9842062.1"/>
    </source>
</evidence>
<organism evidence="7 8">
    <name type="scientific">Elliptochloris bilobata</name>
    <dbReference type="NCBI Taxonomy" id="381761"/>
    <lineage>
        <taxon>Eukaryota</taxon>
        <taxon>Viridiplantae</taxon>
        <taxon>Chlorophyta</taxon>
        <taxon>core chlorophytes</taxon>
        <taxon>Trebouxiophyceae</taxon>
        <taxon>Trebouxiophyceae incertae sedis</taxon>
        <taxon>Elliptochloris clade</taxon>
        <taxon>Elliptochloris</taxon>
    </lineage>
</organism>
<keyword evidence="8" id="KW-1185">Reference proteome</keyword>
<evidence type="ECO:0000259" key="5">
    <source>
        <dbReference type="Pfam" id="PF00551"/>
    </source>
</evidence>
<keyword evidence="4" id="KW-0648">Protein biosynthesis</keyword>